<reference evidence="2 3" key="1">
    <citation type="journal article" date="2024" name="ISME J.">
        <title>Staphylococcus epidermidis bacteriocin A37 kills natural competitors with a unique mechanism of action.</title>
        <authorList>
            <person name="Puls J.S."/>
            <person name="Winnerling B."/>
            <person name="Power J.J."/>
            <person name="Kruger A.M."/>
            <person name="Brajtenbach D."/>
            <person name="Johnson M."/>
            <person name="Bilici K."/>
            <person name="Camus L."/>
            <person name="Fliesswasser T."/>
            <person name="Schneider T."/>
            <person name="Sahl H.G."/>
            <person name="Ghosal D."/>
            <person name="Kubitscheck U."/>
            <person name="Heilbronner S."/>
            <person name="Grein F."/>
        </authorList>
    </citation>
    <scope>NUCLEOTIDE SEQUENCE [LARGE SCALE GENOMIC DNA]</scope>
    <source>
        <strain evidence="2 3">SCK7</strain>
    </source>
</reference>
<feature type="region of interest" description="Disordered" evidence="1">
    <location>
        <begin position="1"/>
        <end position="44"/>
    </location>
</feature>
<accession>A0ABZ2WDA1</accession>
<dbReference type="EMBL" id="CP133006">
    <property type="protein sequence ID" value="WZG09845.1"/>
    <property type="molecule type" value="Genomic_DNA"/>
</dbReference>
<evidence type="ECO:0000313" key="3">
    <source>
        <dbReference type="Proteomes" id="UP001468345"/>
    </source>
</evidence>
<sequence length="44" mass="4911">MSKEELNKQAAEKAKAAEDKLKDQQSSSTDGEEETKKNIQDTLD</sequence>
<feature type="compositionally biased region" description="Basic and acidic residues" evidence="1">
    <location>
        <begin position="1"/>
        <end position="23"/>
    </location>
</feature>
<dbReference type="RefSeq" id="WP_199196989.1">
    <property type="nucleotide sequence ID" value="NZ_CP133006.1"/>
</dbReference>
<keyword evidence="3" id="KW-1185">Reference proteome</keyword>
<feature type="compositionally biased region" description="Basic and acidic residues" evidence="1">
    <location>
        <begin position="34"/>
        <end position="44"/>
    </location>
</feature>
<protein>
    <submittedName>
        <fullName evidence="2">Glycopeptide resistance-associated protein GraF</fullName>
    </submittedName>
</protein>
<dbReference type="Proteomes" id="UP001468345">
    <property type="component" value="Chromosome"/>
</dbReference>
<evidence type="ECO:0000256" key="1">
    <source>
        <dbReference type="SAM" id="MobiDB-lite"/>
    </source>
</evidence>
<evidence type="ECO:0000313" key="2">
    <source>
        <dbReference type="EMBL" id="WZG09845.1"/>
    </source>
</evidence>
<name>A0ABZ2WDA1_9STAP</name>
<dbReference type="NCBIfam" id="NF038207">
    <property type="entry name" value="glyco_res_GraF"/>
    <property type="match status" value="1"/>
</dbReference>
<gene>
    <name evidence="2" type="primary">graF</name>
    <name evidence="2" type="ORF">SHJJP9002_001814</name>
</gene>
<proteinExistence type="predicted"/>
<organism evidence="2 3">
    <name type="scientific">Staphylococcus casei</name>
    <dbReference type="NCBI Taxonomy" id="201828"/>
    <lineage>
        <taxon>Bacteria</taxon>
        <taxon>Bacillati</taxon>
        <taxon>Bacillota</taxon>
        <taxon>Bacilli</taxon>
        <taxon>Bacillales</taxon>
        <taxon>Staphylococcaceae</taxon>
        <taxon>Staphylococcus</taxon>
    </lineage>
</organism>